<dbReference type="SUPFAM" id="SSF140459">
    <property type="entry name" value="PE/PPE dimer-like"/>
    <property type="match status" value="1"/>
</dbReference>
<dbReference type="EMBL" id="JBHUKR010000004">
    <property type="protein sequence ID" value="MFD2416064.1"/>
    <property type="molecule type" value="Genomic_DNA"/>
</dbReference>
<dbReference type="Pfam" id="PF00823">
    <property type="entry name" value="PPE"/>
    <property type="match status" value="1"/>
</dbReference>
<feature type="region of interest" description="Disordered" evidence="2">
    <location>
        <begin position="225"/>
        <end position="260"/>
    </location>
</feature>
<evidence type="ECO:0000313" key="5">
    <source>
        <dbReference type="Proteomes" id="UP001597417"/>
    </source>
</evidence>
<organism evidence="4 5">
    <name type="scientific">Amycolatopsis pigmentata</name>
    <dbReference type="NCBI Taxonomy" id="450801"/>
    <lineage>
        <taxon>Bacteria</taxon>
        <taxon>Bacillati</taxon>
        <taxon>Actinomycetota</taxon>
        <taxon>Actinomycetes</taxon>
        <taxon>Pseudonocardiales</taxon>
        <taxon>Pseudonocardiaceae</taxon>
        <taxon>Amycolatopsis</taxon>
    </lineage>
</organism>
<feature type="compositionally biased region" description="Basic and acidic residues" evidence="2">
    <location>
        <begin position="18"/>
        <end position="27"/>
    </location>
</feature>
<dbReference type="InterPro" id="IPR000030">
    <property type="entry name" value="PPE_dom"/>
</dbReference>
<dbReference type="InterPro" id="IPR038332">
    <property type="entry name" value="PPE_sf"/>
</dbReference>
<accession>A0ABW5FLZ5</accession>
<evidence type="ECO:0000256" key="1">
    <source>
        <dbReference type="ARBA" id="ARBA00010652"/>
    </source>
</evidence>
<sequence>MGDSGYLPYNTHRKHRYYSQDHPETARQRRRDRRIRRMRAANAQDKAFGKINWDAYTHPQLYDMVTTADPAAMGGAAHRWAQLALSSDSTTAEVHKTVQKLLLSWRGESAVRAADSASKLTRWAAEASSTMRGVGDGLDTYTSAVVEARNRMPEPVYYSAERHFRQGYDVKESGPAAAVLADQLLDDHLPTRTQADRAKAEAVRVMEQYESTSKGVHDTLPAFADAPEATSGSADGTDGSGEAGADGRRGGTVASGFAADVPGSDLPGGGGYGSAGGAGYGSGYGAGAGAGIGAGGLSAGGKALGALGASEGMPGAPGQPGMVAGAPGARGAAGGAGMYPPGAGQRNDEDGEHHNRYAEDMGIDMLEDLPPAYPPVLGE</sequence>
<comment type="similarity">
    <text evidence="1">Belongs to the mycobacterial PPE family.</text>
</comment>
<evidence type="ECO:0000313" key="4">
    <source>
        <dbReference type="EMBL" id="MFD2416064.1"/>
    </source>
</evidence>
<reference evidence="5" key="1">
    <citation type="journal article" date="2019" name="Int. J. Syst. Evol. Microbiol.">
        <title>The Global Catalogue of Microorganisms (GCM) 10K type strain sequencing project: providing services to taxonomists for standard genome sequencing and annotation.</title>
        <authorList>
            <consortium name="The Broad Institute Genomics Platform"/>
            <consortium name="The Broad Institute Genome Sequencing Center for Infectious Disease"/>
            <person name="Wu L."/>
            <person name="Ma J."/>
        </authorList>
    </citation>
    <scope>NUCLEOTIDE SEQUENCE [LARGE SCALE GENOMIC DNA]</scope>
    <source>
        <strain evidence="5">CGMCC 4.7645</strain>
    </source>
</reference>
<protein>
    <submittedName>
        <fullName evidence="4">WXG100 family type VII secretion target</fullName>
    </submittedName>
</protein>
<feature type="domain" description="PPE" evidence="3">
    <location>
        <begin position="64"/>
        <end position="216"/>
    </location>
</feature>
<evidence type="ECO:0000259" key="3">
    <source>
        <dbReference type="Pfam" id="PF00823"/>
    </source>
</evidence>
<name>A0ABW5FLZ5_9PSEU</name>
<evidence type="ECO:0000256" key="2">
    <source>
        <dbReference type="SAM" id="MobiDB-lite"/>
    </source>
</evidence>
<feature type="compositionally biased region" description="Basic and acidic residues" evidence="2">
    <location>
        <begin position="346"/>
        <end position="356"/>
    </location>
</feature>
<dbReference type="Gene3D" id="1.20.1260.20">
    <property type="entry name" value="PPE superfamily"/>
    <property type="match status" value="1"/>
</dbReference>
<comment type="caution">
    <text evidence="4">The sequence shown here is derived from an EMBL/GenBank/DDBJ whole genome shotgun (WGS) entry which is preliminary data.</text>
</comment>
<proteinExistence type="inferred from homology"/>
<feature type="region of interest" description="Disordered" evidence="2">
    <location>
        <begin position="336"/>
        <end position="356"/>
    </location>
</feature>
<dbReference type="RefSeq" id="WP_378262440.1">
    <property type="nucleotide sequence ID" value="NZ_JBHUKR010000004.1"/>
</dbReference>
<gene>
    <name evidence="4" type="ORF">ACFSXZ_06965</name>
</gene>
<dbReference type="Proteomes" id="UP001597417">
    <property type="component" value="Unassembled WGS sequence"/>
</dbReference>
<keyword evidence="5" id="KW-1185">Reference proteome</keyword>
<feature type="region of interest" description="Disordered" evidence="2">
    <location>
        <begin position="1"/>
        <end position="31"/>
    </location>
</feature>